<keyword evidence="1" id="KW-0812">Transmembrane</keyword>
<keyword evidence="1" id="KW-1133">Transmembrane helix</keyword>
<accession>A0A397XI84</accession>
<sequence>MNSSLMGSFCLYVSLPIYIGSFLKGFNTLKISRTMNPNIKTFYGTAP</sequence>
<dbReference type="Proteomes" id="UP000264353">
    <property type="component" value="Chromosome A10"/>
</dbReference>
<dbReference type="EMBL" id="CM010637">
    <property type="protein sequence ID" value="RID40297.1"/>
    <property type="molecule type" value="Genomic_DNA"/>
</dbReference>
<protein>
    <submittedName>
        <fullName evidence="2">Uncharacterized protein</fullName>
    </submittedName>
</protein>
<keyword evidence="1" id="KW-0472">Membrane</keyword>
<proteinExistence type="predicted"/>
<gene>
    <name evidence="2" type="ORF">BRARA_J00354</name>
</gene>
<dbReference type="AlphaFoldDB" id="A0A397XI84"/>
<feature type="transmembrane region" description="Helical" evidence="1">
    <location>
        <begin position="6"/>
        <end position="26"/>
    </location>
</feature>
<name>A0A397XI84_BRACM</name>
<evidence type="ECO:0000256" key="1">
    <source>
        <dbReference type="SAM" id="Phobius"/>
    </source>
</evidence>
<evidence type="ECO:0000313" key="3">
    <source>
        <dbReference type="Proteomes" id="UP000264353"/>
    </source>
</evidence>
<organism evidence="2 3">
    <name type="scientific">Brassica campestris</name>
    <name type="common">Field mustard</name>
    <dbReference type="NCBI Taxonomy" id="3711"/>
    <lineage>
        <taxon>Eukaryota</taxon>
        <taxon>Viridiplantae</taxon>
        <taxon>Streptophyta</taxon>
        <taxon>Embryophyta</taxon>
        <taxon>Tracheophyta</taxon>
        <taxon>Spermatophyta</taxon>
        <taxon>Magnoliopsida</taxon>
        <taxon>eudicotyledons</taxon>
        <taxon>Gunneridae</taxon>
        <taxon>Pentapetalae</taxon>
        <taxon>rosids</taxon>
        <taxon>malvids</taxon>
        <taxon>Brassicales</taxon>
        <taxon>Brassicaceae</taxon>
        <taxon>Brassiceae</taxon>
        <taxon>Brassica</taxon>
    </lineage>
</organism>
<reference evidence="2 3" key="1">
    <citation type="submission" date="2018-06" db="EMBL/GenBank/DDBJ databases">
        <title>WGS assembly of Brassica rapa FPsc.</title>
        <authorList>
            <person name="Bowman J."/>
            <person name="Kohchi T."/>
            <person name="Yamato K."/>
            <person name="Jenkins J."/>
            <person name="Shu S."/>
            <person name="Ishizaki K."/>
            <person name="Yamaoka S."/>
            <person name="Nishihama R."/>
            <person name="Nakamura Y."/>
            <person name="Berger F."/>
            <person name="Adam C."/>
            <person name="Aki S."/>
            <person name="Althoff F."/>
            <person name="Araki T."/>
            <person name="Arteaga-Vazquez M."/>
            <person name="Balasubrmanian S."/>
            <person name="Bauer D."/>
            <person name="Boehm C."/>
            <person name="Briginshaw L."/>
            <person name="Caballero-Perez J."/>
            <person name="Catarino B."/>
            <person name="Chen F."/>
            <person name="Chiyoda S."/>
            <person name="Chovatia M."/>
            <person name="Davies K."/>
            <person name="Delmans M."/>
            <person name="Demura T."/>
            <person name="Dierschke T."/>
            <person name="Dolan L."/>
            <person name="Dorantes-Acosta A."/>
            <person name="Eklund D."/>
            <person name="Florent S."/>
            <person name="Flores-Sandoval E."/>
            <person name="Fujiyama A."/>
            <person name="Fukuzawa H."/>
            <person name="Galik B."/>
            <person name="Grimanelli D."/>
            <person name="Grimwood J."/>
            <person name="Grossniklaus U."/>
            <person name="Hamada T."/>
            <person name="Haseloff J."/>
            <person name="Hetherington A."/>
            <person name="Higo A."/>
            <person name="Hirakawa Y."/>
            <person name="Hundley H."/>
            <person name="Ikeda Y."/>
            <person name="Inoue K."/>
            <person name="Inoue S."/>
            <person name="Ishida S."/>
            <person name="Jia Q."/>
            <person name="Kakita M."/>
            <person name="Kanazawa T."/>
            <person name="Kawai Y."/>
            <person name="Kawashima T."/>
            <person name="Kennedy M."/>
            <person name="Kinose K."/>
            <person name="Kinoshita T."/>
            <person name="Kohara Y."/>
            <person name="Koide E."/>
            <person name="Komatsu K."/>
            <person name="Kopischke S."/>
            <person name="Kubo M."/>
            <person name="Kyozuka J."/>
            <person name="Lagercrantz U."/>
            <person name="Lin S."/>
            <person name="Lindquist E."/>
            <person name="Lipzen A."/>
            <person name="Lu C."/>
            <person name="Luna E."/>
            <person name="Martienssen R."/>
            <person name="Minamino N."/>
            <person name="Mizutani M."/>
            <person name="Mizutani M."/>
            <person name="Mochizuki N."/>
            <person name="Monte I."/>
            <person name="Mosher R."/>
            <person name="Nagasaki H."/>
            <person name="Nakagami H."/>
            <person name="Naramoto S."/>
            <person name="Nishitani K."/>
            <person name="Ohtani M."/>
            <person name="Okamoto T."/>
            <person name="Okumura M."/>
            <person name="Phillips J."/>
            <person name="Pollak B."/>
            <person name="Reinders A."/>
            <person name="Roevekamp M."/>
            <person name="Sano R."/>
            <person name="Sawa S."/>
            <person name="Schmid M."/>
            <person name="Shirakawa M."/>
            <person name="Solano R."/>
            <person name="Spunde A."/>
            <person name="Suetsugu N."/>
            <person name="Sugano S."/>
            <person name="Sugiyama A."/>
            <person name="Sun R."/>
            <person name="Suzuki Y."/>
            <person name="Takenaka M."/>
            <person name="Takezawa D."/>
            <person name="Tomogane H."/>
            <person name="Tsuzuki M."/>
            <person name="Ueda T."/>
            <person name="Umeda M."/>
            <person name="Ward J."/>
            <person name="Watanabe Y."/>
            <person name="Yazaki K."/>
            <person name="Yokoyama R."/>
            <person name="Yoshitake Y."/>
            <person name="Yotsui I."/>
            <person name="Zachgo S."/>
            <person name="Schmutz J."/>
        </authorList>
    </citation>
    <scope>NUCLEOTIDE SEQUENCE [LARGE SCALE GENOMIC DNA]</scope>
    <source>
        <strain evidence="3">cv. B-3</strain>
    </source>
</reference>
<evidence type="ECO:0000313" key="2">
    <source>
        <dbReference type="EMBL" id="RID40297.1"/>
    </source>
</evidence>